<feature type="signal peptide" evidence="1">
    <location>
        <begin position="1"/>
        <end position="16"/>
    </location>
</feature>
<sequence length="113" mass="13604">MLTNTLALLYLYSVLCIHSNRVWQMMEVKRHKLKCNLPLSPIKLGKPLTIFKIYIPILCKYYCTLKFMEISNLAMVLFHFLVSHNSWLRYRVFVQSEILYCDVFFFLKKLFNL</sequence>
<name>A0A4Q8K0W9_9ARAC</name>
<reference evidence="2" key="1">
    <citation type="submission" date="2017-05" db="EMBL/GenBank/DDBJ databases">
        <authorList>
            <person name="QRISCLOUD D."/>
        </authorList>
    </citation>
    <scope>NUCLEOTIDE SEQUENCE</scope>
</reference>
<reference evidence="2" key="2">
    <citation type="submission" date="2019-05" db="EMBL/GenBank/DDBJ databases">
        <title>Unravelling the molecular evolution of spider venoms.</title>
        <authorList>
            <person name="Pineda S."/>
        </authorList>
    </citation>
    <scope>NUCLEOTIDE SEQUENCE</scope>
</reference>
<dbReference type="EMBL" id="HAHM01000013">
    <property type="protein sequence ID" value="SNX32786.1"/>
    <property type="molecule type" value="Transcribed_RNA"/>
</dbReference>
<accession>A0A4Q8K0W9</accession>
<proteinExistence type="predicted"/>
<evidence type="ECO:0000313" key="2">
    <source>
        <dbReference type="EMBL" id="SNX32776.1"/>
    </source>
</evidence>
<keyword evidence="1" id="KW-0732">Signal</keyword>
<feature type="chain" id="PRO_5036120092" evidence="1">
    <location>
        <begin position="17"/>
        <end position="113"/>
    </location>
</feature>
<evidence type="ECO:0000256" key="1">
    <source>
        <dbReference type="SAM" id="SignalP"/>
    </source>
</evidence>
<organism evidence="2">
    <name type="scientific">Liphistius thaleban</name>
    <dbReference type="NCBI Taxonomy" id="1905330"/>
    <lineage>
        <taxon>Eukaryota</taxon>
        <taxon>Metazoa</taxon>
        <taxon>Ecdysozoa</taxon>
        <taxon>Arthropoda</taxon>
        <taxon>Chelicerata</taxon>
        <taxon>Arachnida</taxon>
        <taxon>Araneae</taxon>
        <taxon>Mesothelae</taxon>
        <taxon>Liphistiidae</taxon>
        <taxon>Liphistius</taxon>
    </lineage>
</organism>
<protein>
    <submittedName>
        <fullName evidence="2">U112-Liphistoxin-Lth1a_1</fullName>
    </submittedName>
</protein>
<dbReference type="AlphaFoldDB" id="A0A4Q8K0W9"/>
<dbReference type="EMBL" id="HAHM01000214">
    <property type="protein sequence ID" value="SNX35016.1"/>
    <property type="molecule type" value="Transcribed_RNA"/>
</dbReference>
<dbReference type="EMBL" id="HAHM01000012">
    <property type="protein sequence ID" value="SNX32776.1"/>
    <property type="molecule type" value="Transcribed_RNA"/>
</dbReference>